<feature type="signal peptide" evidence="10">
    <location>
        <begin position="1"/>
        <end position="18"/>
    </location>
</feature>
<dbReference type="PANTHER" id="PTHR28090:SF1">
    <property type="entry name" value="PROTEIN ROT1"/>
    <property type="match status" value="1"/>
</dbReference>
<comment type="similarity">
    <text evidence="2">Belongs to the ROT1 family.</text>
</comment>
<evidence type="ECO:0000256" key="10">
    <source>
        <dbReference type="SAM" id="SignalP"/>
    </source>
</evidence>
<dbReference type="OrthoDB" id="5327821at2759"/>
<evidence type="ECO:0000256" key="4">
    <source>
        <dbReference type="ARBA" id="ARBA00017291"/>
    </source>
</evidence>
<dbReference type="GO" id="GO:0005789">
    <property type="term" value="C:endoplasmic reticulum membrane"/>
    <property type="evidence" value="ECO:0007669"/>
    <property type="project" value="UniProtKB-SubCell"/>
</dbReference>
<dbReference type="InterPro" id="IPR019623">
    <property type="entry name" value="Rot1"/>
</dbReference>
<feature type="chain" id="PRO_5040446768" description="Protein ROT1" evidence="10">
    <location>
        <begin position="19"/>
        <end position="231"/>
    </location>
</feature>
<dbReference type="Pfam" id="PF10681">
    <property type="entry name" value="Rot1"/>
    <property type="match status" value="1"/>
</dbReference>
<evidence type="ECO:0000256" key="8">
    <source>
        <dbReference type="ARBA" id="ARBA00022989"/>
    </source>
</evidence>
<evidence type="ECO:0000313" key="12">
    <source>
        <dbReference type="Proteomes" id="UP000759537"/>
    </source>
</evidence>
<organism evidence="11 12">
    <name type="scientific">Russula ochroleuca</name>
    <dbReference type="NCBI Taxonomy" id="152965"/>
    <lineage>
        <taxon>Eukaryota</taxon>
        <taxon>Fungi</taxon>
        <taxon>Dikarya</taxon>
        <taxon>Basidiomycota</taxon>
        <taxon>Agaricomycotina</taxon>
        <taxon>Agaricomycetes</taxon>
        <taxon>Russulales</taxon>
        <taxon>Russulaceae</taxon>
        <taxon>Russula</taxon>
    </lineage>
</organism>
<keyword evidence="8" id="KW-1133">Transmembrane helix</keyword>
<reference evidence="11" key="1">
    <citation type="submission" date="2019-10" db="EMBL/GenBank/DDBJ databases">
        <authorList>
            <consortium name="DOE Joint Genome Institute"/>
            <person name="Kuo A."/>
            <person name="Miyauchi S."/>
            <person name="Kiss E."/>
            <person name="Drula E."/>
            <person name="Kohler A."/>
            <person name="Sanchez-Garcia M."/>
            <person name="Andreopoulos B."/>
            <person name="Barry K.W."/>
            <person name="Bonito G."/>
            <person name="Buee M."/>
            <person name="Carver A."/>
            <person name="Chen C."/>
            <person name="Cichocki N."/>
            <person name="Clum A."/>
            <person name="Culley D."/>
            <person name="Crous P.W."/>
            <person name="Fauchery L."/>
            <person name="Girlanda M."/>
            <person name="Hayes R."/>
            <person name="Keri Z."/>
            <person name="LaButti K."/>
            <person name="Lipzen A."/>
            <person name="Lombard V."/>
            <person name="Magnuson J."/>
            <person name="Maillard F."/>
            <person name="Morin E."/>
            <person name="Murat C."/>
            <person name="Nolan M."/>
            <person name="Ohm R."/>
            <person name="Pangilinan J."/>
            <person name="Pereira M."/>
            <person name="Perotto S."/>
            <person name="Peter M."/>
            <person name="Riley R."/>
            <person name="Sitrit Y."/>
            <person name="Stielow B."/>
            <person name="Szollosi G."/>
            <person name="Zifcakova L."/>
            <person name="Stursova M."/>
            <person name="Spatafora J.W."/>
            <person name="Tedersoo L."/>
            <person name="Vaario L.-M."/>
            <person name="Yamada A."/>
            <person name="Yan M."/>
            <person name="Wang P."/>
            <person name="Xu J."/>
            <person name="Bruns T."/>
            <person name="Baldrian P."/>
            <person name="Vilgalys R."/>
            <person name="Henrissat B."/>
            <person name="Grigoriev I.V."/>
            <person name="Hibbett D."/>
            <person name="Nagy L.G."/>
            <person name="Martin F.M."/>
        </authorList>
    </citation>
    <scope>NUCLEOTIDE SEQUENCE</scope>
    <source>
        <strain evidence="11">Prilba</strain>
    </source>
</reference>
<comment type="subcellular location">
    <subcellularLocation>
        <location evidence="1">Endoplasmic reticulum membrane</location>
        <topology evidence="1">Single-pass type I membrane protein</topology>
    </subcellularLocation>
</comment>
<dbReference type="GO" id="GO:0051082">
    <property type="term" value="F:unfolded protein binding"/>
    <property type="evidence" value="ECO:0007669"/>
    <property type="project" value="TreeGrafter"/>
</dbReference>
<protein>
    <recommendedName>
        <fullName evidence="4">Protein ROT1</fullName>
    </recommendedName>
    <alternativeName>
        <fullName evidence="3">Protein rot1</fullName>
    </alternativeName>
</protein>
<sequence>MIVTPLAFLIYASASALAQSQIVYDPAHNSTPITGLWSSGSGNVTTGSTYVNPSNESFTYPTNTGISFSFDETRMWYEVLRYRINGNGSYPNCPTTVLNWAHGLLTFEPNGSLVLSPVGDGYQRIEDPCAARSDFTETYNDTELYIQWQIITDPVLGPELDLYQFDGTPVAPLRLLSTTPNMLPTQVLRNPPTPSTTVLKRSTTNFAPPIHWWNVAATTTIGAMLASAFLV</sequence>
<proteinExistence type="inferred from homology"/>
<reference evidence="11" key="2">
    <citation type="journal article" date="2020" name="Nat. Commun.">
        <title>Large-scale genome sequencing of mycorrhizal fungi provides insights into the early evolution of symbiotic traits.</title>
        <authorList>
            <person name="Miyauchi S."/>
            <person name="Kiss E."/>
            <person name="Kuo A."/>
            <person name="Drula E."/>
            <person name="Kohler A."/>
            <person name="Sanchez-Garcia M."/>
            <person name="Morin E."/>
            <person name="Andreopoulos B."/>
            <person name="Barry K.W."/>
            <person name="Bonito G."/>
            <person name="Buee M."/>
            <person name="Carver A."/>
            <person name="Chen C."/>
            <person name="Cichocki N."/>
            <person name="Clum A."/>
            <person name="Culley D."/>
            <person name="Crous P.W."/>
            <person name="Fauchery L."/>
            <person name="Girlanda M."/>
            <person name="Hayes R.D."/>
            <person name="Keri Z."/>
            <person name="LaButti K."/>
            <person name="Lipzen A."/>
            <person name="Lombard V."/>
            <person name="Magnuson J."/>
            <person name="Maillard F."/>
            <person name="Murat C."/>
            <person name="Nolan M."/>
            <person name="Ohm R.A."/>
            <person name="Pangilinan J."/>
            <person name="Pereira M.F."/>
            <person name="Perotto S."/>
            <person name="Peter M."/>
            <person name="Pfister S."/>
            <person name="Riley R."/>
            <person name="Sitrit Y."/>
            <person name="Stielow J.B."/>
            <person name="Szollosi G."/>
            <person name="Zifcakova L."/>
            <person name="Stursova M."/>
            <person name="Spatafora J.W."/>
            <person name="Tedersoo L."/>
            <person name="Vaario L.M."/>
            <person name="Yamada A."/>
            <person name="Yan M."/>
            <person name="Wang P."/>
            <person name="Xu J."/>
            <person name="Bruns T."/>
            <person name="Baldrian P."/>
            <person name="Vilgalys R."/>
            <person name="Dunand C."/>
            <person name="Henrissat B."/>
            <person name="Grigoriev I.V."/>
            <person name="Hibbett D."/>
            <person name="Nagy L.G."/>
            <person name="Martin F.M."/>
        </authorList>
    </citation>
    <scope>NUCLEOTIDE SEQUENCE</scope>
    <source>
        <strain evidence="11">Prilba</strain>
    </source>
</reference>
<evidence type="ECO:0000313" key="11">
    <source>
        <dbReference type="EMBL" id="KAF8477969.1"/>
    </source>
</evidence>
<evidence type="ECO:0000256" key="5">
    <source>
        <dbReference type="ARBA" id="ARBA00022692"/>
    </source>
</evidence>
<keyword evidence="6 10" id="KW-0732">Signal</keyword>
<evidence type="ECO:0000256" key="1">
    <source>
        <dbReference type="ARBA" id="ARBA00004115"/>
    </source>
</evidence>
<dbReference type="GO" id="GO:0006458">
    <property type="term" value="P:'de novo' protein folding"/>
    <property type="evidence" value="ECO:0007669"/>
    <property type="project" value="InterPro"/>
</dbReference>
<dbReference type="PANTHER" id="PTHR28090">
    <property type="entry name" value="PROTEIN ROT1"/>
    <property type="match status" value="1"/>
</dbReference>
<evidence type="ECO:0000256" key="6">
    <source>
        <dbReference type="ARBA" id="ARBA00022729"/>
    </source>
</evidence>
<gene>
    <name evidence="11" type="ORF">DFH94DRAFT_74625</name>
</gene>
<accession>A0A9P5MSW9</accession>
<evidence type="ECO:0000256" key="9">
    <source>
        <dbReference type="ARBA" id="ARBA00023136"/>
    </source>
</evidence>
<keyword evidence="9" id="KW-0472">Membrane</keyword>
<dbReference type="Proteomes" id="UP000759537">
    <property type="component" value="Unassembled WGS sequence"/>
</dbReference>
<comment type="caution">
    <text evidence="11">The sequence shown here is derived from an EMBL/GenBank/DDBJ whole genome shotgun (WGS) entry which is preliminary data.</text>
</comment>
<keyword evidence="7" id="KW-0256">Endoplasmic reticulum</keyword>
<name>A0A9P5MSW9_9AGAM</name>
<evidence type="ECO:0000256" key="7">
    <source>
        <dbReference type="ARBA" id="ARBA00022824"/>
    </source>
</evidence>
<dbReference type="EMBL" id="WHVB01000012">
    <property type="protein sequence ID" value="KAF8477969.1"/>
    <property type="molecule type" value="Genomic_DNA"/>
</dbReference>
<keyword evidence="5" id="KW-0812">Transmembrane</keyword>
<evidence type="ECO:0000256" key="3">
    <source>
        <dbReference type="ARBA" id="ARBA00016195"/>
    </source>
</evidence>
<keyword evidence="12" id="KW-1185">Reference proteome</keyword>
<evidence type="ECO:0000256" key="2">
    <source>
        <dbReference type="ARBA" id="ARBA00007149"/>
    </source>
</evidence>
<dbReference type="AlphaFoldDB" id="A0A9P5MSW9"/>